<keyword evidence="4" id="KW-0663">Pyridoxal phosphate</keyword>
<dbReference type="PANTHER" id="PTHR43586:SF8">
    <property type="entry name" value="CYSTEINE DESULFURASE 1, CHLOROPLASTIC"/>
    <property type="match status" value="1"/>
</dbReference>
<feature type="domain" description="Aminotransferase class V" evidence="6">
    <location>
        <begin position="22"/>
        <end position="391"/>
    </location>
</feature>
<reference evidence="7" key="1">
    <citation type="submission" date="2016-10" db="EMBL/GenBank/DDBJ databases">
        <title>Sequence of Gallionella enrichment culture.</title>
        <authorList>
            <person name="Poehlein A."/>
            <person name="Muehling M."/>
            <person name="Daniel R."/>
        </authorList>
    </citation>
    <scope>NUCLEOTIDE SEQUENCE</scope>
</reference>
<dbReference type="InterPro" id="IPR015422">
    <property type="entry name" value="PyrdxlP-dep_Trfase_small"/>
</dbReference>
<evidence type="ECO:0000313" key="7">
    <source>
        <dbReference type="EMBL" id="OIQ93303.1"/>
    </source>
</evidence>
<accession>A0A1J5RMY1</accession>
<dbReference type="AlphaFoldDB" id="A0A1J5RMY1"/>
<dbReference type="InterPro" id="IPR000192">
    <property type="entry name" value="Aminotrans_V_dom"/>
</dbReference>
<comment type="catalytic activity">
    <reaction evidence="5">
        <text>(sulfur carrier)-H + L-cysteine = (sulfur carrier)-SH + L-alanine</text>
        <dbReference type="Rhea" id="RHEA:43892"/>
        <dbReference type="Rhea" id="RHEA-COMP:14737"/>
        <dbReference type="Rhea" id="RHEA-COMP:14739"/>
        <dbReference type="ChEBI" id="CHEBI:29917"/>
        <dbReference type="ChEBI" id="CHEBI:35235"/>
        <dbReference type="ChEBI" id="CHEBI:57972"/>
        <dbReference type="ChEBI" id="CHEBI:64428"/>
        <dbReference type="EC" id="2.8.1.7"/>
    </reaction>
</comment>
<evidence type="ECO:0000256" key="3">
    <source>
        <dbReference type="ARBA" id="ARBA00022679"/>
    </source>
</evidence>
<protein>
    <recommendedName>
        <fullName evidence="2">cysteine desulfurase</fullName>
        <ecNumber evidence="2">2.8.1.7</ecNumber>
    </recommendedName>
</protein>
<dbReference type="EC" id="2.8.1.7" evidence="2"/>
<name>A0A1J5RMY1_9ZZZZ</name>
<organism evidence="7">
    <name type="scientific">mine drainage metagenome</name>
    <dbReference type="NCBI Taxonomy" id="410659"/>
    <lineage>
        <taxon>unclassified sequences</taxon>
        <taxon>metagenomes</taxon>
        <taxon>ecological metagenomes</taxon>
    </lineage>
</organism>
<evidence type="ECO:0000259" key="6">
    <source>
        <dbReference type="Pfam" id="PF00266"/>
    </source>
</evidence>
<keyword evidence="3 7" id="KW-0808">Transferase</keyword>
<dbReference type="Pfam" id="PF00266">
    <property type="entry name" value="Aminotran_5"/>
    <property type="match status" value="1"/>
</dbReference>
<evidence type="ECO:0000256" key="2">
    <source>
        <dbReference type="ARBA" id="ARBA00012239"/>
    </source>
</evidence>
<comment type="cofactor">
    <cofactor evidence="1">
        <name>pyridoxal 5'-phosphate</name>
        <dbReference type="ChEBI" id="CHEBI:597326"/>
    </cofactor>
</comment>
<dbReference type="InterPro" id="IPR015421">
    <property type="entry name" value="PyrdxlP-dep_Trfase_major"/>
</dbReference>
<gene>
    <name evidence="7" type="primary">csd_2</name>
    <name evidence="7" type="ORF">GALL_247230</name>
</gene>
<dbReference type="GO" id="GO:0030170">
    <property type="term" value="F:pyridoxal phosphate binding"/>
    <property type="evidence" value="ECO:0007669"/>
    <property type="project" value="InterPro"/>
</dbReference>
<dbReference type="CDD" id="cd06453">
    <property type="entry name" value="SufS_like"/>
    <property type="match status" value="1"/>
</dbReference>
<dbReference type="SUPFAM" id="SSF53383">
    <property type="entry name" value="PLP-dependent transferases"/>
    <property type="match status" value="1"/>
</dbReference>
<sequence length="403" mass="42382">MSSAPALREQFPFYASEAPPCHYLDNAATSQIHRQALGAMVGQESSRANVHRSPYRLAEAATLAYGQARQRVAHFLNAPSRDEVVFTSGATAALNLVAYSFGATLKPGDEVLLSAAEHHSNFVPWLRLRDRAGIRLRILPVLPNGRIASASLAGLVTERCKLIALTHCSNVTGAVSDVEAAVAAARAVGAKVLLDGAQQVQHGPVDVQTLGADFYAFSGHKCFGPTGVGVLWAKSAVLDALPPFLTGGGMVGTVSLETLSFAPPPARFEAGTPPVGQAVGLGAAVDWMMTLPWAEIHRYESALLAHLLEGLACFPAVRLIGPDDLDARLPIVSFEVKGVHPHDVCQVLGERGVALRGGHHCAQPLLAALGSEGATRASIALYNDLADVDAFLNGLEHALKVLS</sequence>
<evidence type="ECO:0000256" key="5">
    <source>
        <dbReference type="ARBA" id="ARBA00050776"/>
    </source>
</evidence>
<dbReference type="GO" id="GO:0031071">
    <property type="term" value="F:cysteine desulfurase activity"/>
    <property type="evidence" value="ECO:0007669"/>
    <property type="project" value="UniProtKB-EC"/>
</dbReference>
<dbReference type="GO" id="GO:0006534">
    <property type="term" value="P:cysteine metabolic process"/>
    <property type="evidence" value="ECO:0007669"/>
    <property type="project" value="InterPro"/>
</dbReference>
<comment type="caution">
    <text evidence="7">The sequence shown here is derived from an EMBL/GenBank/DDBJ whole genome shotgun (WGS) entry which is preliminary data.</text>
</comment>
<dbReference type="Gene3D" id="3.40.640.10">
    <property type="entry name" value="Type I PLP-dependent aspartate aminotransferase-like (Major domain)"/>
    <property type="match status" value="1"/>
</dbReference>
<dbReference type="InterPro" id="IPR015424">
    <property type="entry name" value="PyrdxlP-dep_Trfase"/>
</dbReference>
<proteinExistence type="predicted"/>
<dbReference type="Gene3D" id="3.90.1150.10">
    <property type="entry name" value="Aspartate Aminotransferase, domain 1"/>
    <property type="match status" value="1"/>
</dbReference>
<dbReference type="EMBL" id="MLJW01000210">
    <property type="protein sequence ID" value="OIQ93303.1"/>
    <property type="molecule type" value="Genomic_DNA"/>
</dbReference>
<dbReference type="InterPro" id="IPR010970">
    <property type="entry name" value="Cys_dSase_SufS"/>
</dbReference>
<evidence type="ECO:0000256" key="1">
    <source>
        <dbReference type="ARBA" id="ARBA00001933"/>
    </source>
</evidence>
<evidence type="ECO:0000256" key="4">
    <source>
        <dbReference type="ARBA" id="ARBA00022898"/>
    </source>
</evidence>
<dbReference type="PANTHER" id="PTHR43586">
    <property type="entry name" value="CYSTEINE DESULFURASE"/>
    <property type="match status" value="1"/>
</dbReference>